<organism evidence="9 10">
    <name type="scientific">Penicillium antarcticum</name>
    <dbReference type="NCBI Taxonomy" id="416450"/>
    <lineage>
        <taxon>Eukaryota</taxon>
        <taxon>Fungi</taxon>
        <taxon>Dikarya</taxon>
        <taxon>Ascomycota</taxon>
        <taxon>Pezizomycotina</taxon>
        <taxon>Eurotiomycetes</taxon>
        <taxon>Eurotiomycetidae</taxon>
        <taxon>Eurotiales</taxon>
        <taxon>Aspergillaceae</taxon>
        <taxon>Penicillium</taxon>
    </lineage>
</organism>
<feature type="region of interest" description="Disordered" evidence="5">
    <location>
        <begin position="1489"/>
        <end position="1529"/>
    </location>
</feature>
<reference evidence="10" key="1">
    <citation type="journal article" date="2017" name="Nat. Microbiol.">
        <title>Global analysis of biosynthetic gene clusters reveals vast potential of secondary metabolite production in Penicillium species.</title>
        <authorList>
            <person name="Nielsen J.C."/>
            <person name="Grijseels S."/>
            <person name="Prigent S."/>
            <person name="Ji B."/>
            <person name="Dainat J."/>
            <person name="Nielsen K.F."/>
            <person name="Frisvad J.C."/>
            <person name="Workman M."/>
            <person name="Nielsen J."/>
        </authorList>
    </citation>
    <scope>NUCLEOTIDE SEQUENCE [LARGE SCALE GENOMIC DNA]</scope>
    <source>
        <strain evidence="10">IBT 31811</strain>
    </source>
</reference>
<feature type="domain" description="Nucleoprotein TPR/MLP1-2" evidence="6">
    <location>
        <begin position="1065"/>
        <end position="1194"/>
    </location>
</feature>
<feature type="coiled-coil region" evidence="4">
    <location>
        <begin position="1118"/>
        <end position="1198"/>
    </location>
</feature>
<feature type="region of interest" description="Disordered" evidence="5">
    <location>
        <begin position="1591"/>
        <end position="1618"/>
    </location>
</feature>
<comment type="subcellular location">
    <subcellularLocation>
        <location evidence="1">Nucleus</location>
    </subcellularLocation>
</comment>
<feature type="coiled-coil region" evidence="4">
    <location>
        <begin position="571"/>
        <end position="631"/>
    </location>
</feature>
<feature type="region of interest" description="Disordered" evidence="5">
    <location>
        <begin position="1280"/>
        <end position="1302"/>
    </location>
</feature>
<dbReference type="Pfam" id="PF07926">
    <property type="entry name" value="TPR_MLP1_2"/>
    <property type="match status" value="1"/>
</dbReference>
<comment type="caution">
    <text evidence="9">The sequence shown here is derived from an EMBL/GenBank/DDBJ whole genome shotgun (WGS) entry which is preliminary data.</text>
</comment>
<feature type="compositionally biased region" description="Polar residues" evidence="5">
    <location>
        <begin position="385"/>
        <end position="402"/>
    </location>
</feature>
<evidence type="ECO:0000256" key="1">
    <source>
        <dbReference type="ARBA" id="ARBA00004123"/>
    </source>
</evidence>
<keyword evidence="10" id="KW-1185">Reference proteome</keyword>
<accession>A0A1V6Q0C2</accession>
<feature type="region of interest" description="Disordered" evidence="5">
    <location>
        <begin position="84"/>
        <end position="119"/>
    </location>
</feature>
<feature type="compositionally biased region" description="Low complexity" evidence="5">
    <location>
        <begin position="109"/>
        <end position="119"/>
    </location>
</feature>
<feature type="region of interest" description="Disordered" evidence="5">
    <location>
        <begin position="1729"/>
        <end position="1969"/>
    </location>
</feature>
<feature type="domain" description="NUA/TPR/MLP1-2-like" evidence="8">
    <location>
        <begin position="489"/>
        <end position="597"/>
    </location>
</feature>
<feature type="coiled-coil region" evidence="4">
    <location>
        <begin position="1537"/>
        <end position="1589"/>
    </location>
</feature>
<feature type="coiled-coil region" evidence="4">
    <location>
        <begin position="693"/>
        <end position="720"/>
    </location>
</feature>
<evidence type="ECO:0000259" key="7">
    <source>
        <dbReference type="Pfam" id="PF25481"/>
    </source>
</evidence>
<feature type="compositionally biased region" description="Low complexity" evidence="5">
    <location>
        <begin position="1856"/>
        <end position="1877"/>
    </location>
</feature>
<dbReference type="InterPro" id="IPR057577">
    <property type="entry name" value="Nucleoprot-TPR/MLP1_dom"/>
</dbReference>
<dbReference type="GO" id="GO:0006406">
    <property type="term" value="P:mRNA export from nucleus"/>
    <property type="evidence" value="ECO:0007669"/>
    <property type="project" value="TreeGrafter"/>
</dbReference>
<dbReference type="Proteomes" id="UP000191672">
    <property type="component" value="Unassembled WGS sequence"/>
</dbReference>
<dbReference type="InterPro" id="IPR057974">
    <property type="entry name" value="NUA/TPR/MLP1-2-like_dom"/>
</dbReference>
<feature type="compositionally biased region" description="Gly residues" evidence="5">
    <location>
        <begin position="1878"/>
        <end position="1896"/>
    </location>
</feature>
<feature type="compositionally biased region" description="Basic and acidic residues" evidence="5">
    <location>
        <begin position="84"/>
        <end position="108"/>
    </location>
</feature>
<gene>
    <name evidence="9" type="ORF">PENANT_c021G05149</name>
</gene>
<evidence type="ECO:0000259" key="8">
    <source>
        <dbReference type="Pfam" id="PF25785"/>
    </source>
</evidence>
<evidence type="ECO:0000256" key="2">
    <source>
        <dbReference type="ARBA" id="ARBA00023054"/>
    </source>
</evidence>
<feature type="coiled-coil region" evidence="4">
    <location>
        <begin position="956"/>
        <end position="1050"/>
    </location>
</feature>
<name>A0A1V6Q0C2_9EURO</name>
<feature type="coiled-coil region" evidence="4">
    <location>
        <begin position="413"/>
        <end position="447"/>
    </location>
</feature>
<feature type="compositionally biased region" description="Low complexity" evidence="5">
    <location>
        <begin position="1489"/>
        <end position="1519"/>
    </location>
</feature>
<feature type="compositionally biased region" description="Polar residues" evidence="5">
    <location>
        <begin position="1798"/>
        <end position="1808"/>
    </location>
</feature>
<feature type="compositionally biased region" description="Gly residues" evidence="5">
    <location>
        <begin position="1957"/>
        <end position="1969"/>
    </location>
</feature>
<sequence>MADTAIQLPYLASHYSVPETTLTSLTEAPTVELVNQLLQSLTKRAHEHDELKTDKESLSVEHDTFKRNTELKINALKSSVEKEHKEVEGLREKLRESETTRSSLEKEISALTSSSTSNESDITSLKSRVSTLEASNRKLLEQFESKSSAYDELARELSVQHEQTIELRRSLSKAEQQVQAHNSDSSHARFREQNLQQELDLINKNNEWFETELKTKSTEYINFRKEKTARISELQRENEEANSTIDQLRRSENSLKSRLDETEQRYDESLATIQKLEEEAIQATESFRIELDSSNRLAELQGSAAQMAKQRAQECQLNLEKAKHAAAQEISRLLVELETETKEKNNAESRISELEEVIAQVESETARGRSASPARSLNGAGPSTPMRSSTMRFGTPGSTFSPRASRGKGGLTVTQMYSEYDKMRAALAAAERNNQEYRATIDEMVLELDSTSPDIAQKDAEINRLNQAVVDMSTLNDTANKEKDHSLKEARKWQGQVEGLARDGDILRRQLRDLGSEVKVLLLEVALLQKGEDYDREELERIARGQIEESDADLNATGRFISQNLTTFKNLHELQAQNVKLRQMLRDLGDRLEGEEAREKEAARLNEIDELKELRVRAQTNSDEIANLTAQMQSYVKERDTFRSMLMHKKQNTTEQSVFSQSMPLGASPGAGELGQDNAEMLGKVQAQFDAYREDTNTEHTKLRQQVNELAHEKSKLLSEISRLNGAITASSRREELLRSETNMHQSEKAILQERNSQLSENAILQGNQLREAAENLIVADGKQEELQKQCTQLEREKDRLESTEKRYKEEVEHLWAQKDALQSSNTELQVHIAELKQTEQRFEALESKLKETKLKLKSKEEEYEKHNLRRDYEHEQSQKQINDLVTSLSSVREQLVATKTTRDHLQSRVNELTVELKSAEERVQVLPPQPSVSAGPAEPPVVVSGSGEGNDLTPEEELSLEVSNLKRQLDLTTAELDHAKQLAQDYQAISQDTEERLESVTETQEQYRQETDALIKEKDEMIQSLKDRIEEISAELTNTNSEISQLKEKQSEVTRHQEEREAHFKSEIGRLNQVIEGHVAAAQCHEEDMKAQAEISDLAQRNYDQAQQNYDREFLEHAKAVENLQAVRNEVNDLKIQIVTLTTQSETYKKDLDQQGETMKEERAKHEVDIHELKKRRDEMQKENDHLYTLIENHKSQNLALRRRVEGSDEMSESNQVASDSQAEEDIIASLRNQLKIVQNEFEVAALAKGRLEKEIGRVNSRFLALQSSYDTAREDLEKFRSESDTQAREANEKRQRSIDELKESCDKTTRLFQDQLKEKENTLQQKSAQVVELSTQIARHEFRIGELEDEAEAKNRELQLLQESHDHYAKLVQNNSHGEMEQTLATLENEKNTAVSERDALITERTSLQAQLTESSQKFDQAQEQWKSRRNDLIEQAKARSKDQTNRINNISAELKTALEGKEVIQQELQITKDELQKLKAKASAASHASASAPAETTAPAEAPTPAAAAVNPTPASQFPTATISVPVPGDDQRVQALEQKIQSLQQKIQRLEAALVEKERQHDAKIQEYKTQLDNAIAAHRQEVEKLSAGGQSVPDMASGVPEQTPAAPSKPEDDFADRLANMSEPEALQVCKNNKPINEVIKRFLRKKVEEKEKEHKDSISQKDVEYAQQLKKKDNEIKLAGQKPLVQISMLEKRLNNANAKIEVVKIAAAETPEKAVAQVWEVAQKAQPAPAAKPTATTTPTTQPASPAPVPNQQAPVAPSSAAPAPVPAASAPAATSAPPVQVSPSPASEPGQGQPSQNPPAQFSQSQIEQNQQPSNLPNKPPAGNPPGLMRALQSGLPIARGGRGGRVGSQQFGHAQQNDQQGQTQAQVQRGGGAQRGRGGRGGQGRGGHQNTNVQSQPQAQSQNQTANANRGNLNASARQFIPQGNKRSRDEGSDNANEAANAGKRQRGGGGQQPRGGGSS</sequence>
<dbReference type="InterPro" id="IPR012929">
    <property type="entry name" value="Nucleoprot-TPR/MLP1-2_dom"/>
</dbReference>
<feature type="compositionally biased region" description="Low complexity" evidence="5">
    <location>
        <begin position="1809"/>
        <end position="1822"/>
    </location>
</feature>
<dbReference type="STRING" id="416450.A0A1V6Q0C2"/>
<dbReference type="Pfam" id="PF25481">
    <property type="entry name" value="Nucleoprot-TPR"/>
    <property type="match status" value="1"/>
</dbReference>
<dbReference type="EMBL" id="MDYN01000021">
    <property type="protein sequence ID" value="OQD82497.1"/>
    <property type="molecule type" value="Genomic_DNA"/>
</dbReference>
<evidence type="ECO:0000313" key="10">
    <source>
        <dbReference type="Proteomes" id="UP000191672"/>
    </source>
</evidence>
<protein>
    <submittedName>
        <fullName evidence="9">Uncharacterized protein</fullName>
    </submittedName>
</protein>
<evidence type="ECO:0000256" key="4">
    <source>
        <dbReference type="SAM" id="Coils"/>
    </source>
</evidence>
<dbReference type="GO" id="GO:0017056">
    <property type="term" value="F:structural constituent of nuclear pore"/>
    <property type="evidence" value="ECO:0007669"/>
    <property type="project" value="TreeGrafter"/>
</dbReference>
<feature type="region of interest" description="Disordered" evidence="5">
    <location>
        <begin position="362"/>
        <end position="409"/>
    </location>
</feature>
<evidence type="ECO:0000259" key="6">
    <source>
        <dbReference type="Pfam" id="PF07926"/>
    </source>
</evidence>
<evidence type="ECO:0000256" key="3">
    <source>
        <dbReference type="ARBA" id="ARBA00023242"/>
    </source>
</evidence>
<dbReference type="PANTHER" id="PTHR18898:SF2">
    <property type="entry name" value="NUCLEOPROTEIN TPR"/>
    <property type="match status" value="1"/>
</dbReference>
<dbReference type="PANTHER" id="PTHR18898">
    <property type="entry name" value="NUCLEOPROTEIN TPR-RELATED"/>
    <property type="match status" value="1"/>
</dbReference>
<evidence type="ECO:0000256" key="5">
    <source>
        <dbReference type="SAM" id="MobiDB-lite"/>
    </source>
</evidence>
<keyword evidence="3" id="KW-0539">Nucleus</keyword>
<dbReference type="GO" id="GO:0005643">
    <property type="term" value="C:nuclear pore"/>
    <property type="evidence" value="ECO:0007669"/>
    <property type="project" value="TreeGrafter"/>
</dbReference>
<feature type="compositionally biased region" description="Low complexity" evidence="5">
    <location>
        <begin position="1729"/>
        <end position="1795"/>
    </location>
</feature>
<evidence type="ECO:0000313" key="9">
    <source>
        <dbReference type="EMBL" id="OQD82497.1"/>
    </source>
</evidence>
<dbReference type="GO" id="GO:0006606">
    <property type="term" value="P:protein import into nucleus"/>
    <property type="evidence" value="ECO:0007669"/>
    <property type="project" value="InterPro"/>
</dbReference>
<keyword evidence="2 4" id="KW-0175">Coiled coil</keyword>
<feature type="compositionally biased region" description="Low complexity" evidence="5">
    <location>
        <begin position="1903"/>
        <end position="1918"/>
    </location>
</feature>
<dbReference type="Pfam" id="PF25785">
    <property type="entry name" value="TPR"/>
    <property type="match status" value="1"/>
</dbReference>
<proteinExistence type="predicted"/>
<feature type="coiled-coil region" evidence="4">
    <location>
        <begin position="770"/>
        <end position="870"/>
    </location>
</feature>
<feature type="domain" description="Nucleoprotein TPR/MPL1" evidence="7">
    <location>
        <begin position="184"/>
        <end position="261"/>
    </location>
</feature>